<accession>A0A3N0ASN6</accession>
<dbReference type="EMBL" id="QICA01000009">
    <property type="protein sequence ID" value="RNL37891.1"/>
    <property type="molecule type" value="Genomic_DNA"/>
</dbReference>
<dbReference type="AlphaFoldDB" id="A0A3N0ASN6"/>
<evidence type="ECO:0000256" key="1">
    <source>
        <dbReference type="SAM" id="MobiDB-lite"/>
    </source>
</evidence>
<evidence type="ECO:0000313" key="2">
    <source>
        <dbReference type="EMBL" id="RNL37891.1"/>
    </source>
</evidence>
<evidence type="ECO:0000313" key="3">
    <source>
        <dbReference type="Proteomes" id="UP000278327"/>
    </source>
</evidence>
<name>A0A3N0ASN6_9ACTN</name>
<sequence length="749" mass="79466">MLNTSIEFQSLASAGARPLIKAKLFLADGGSVDLTGDDFMEGTPSFTRATSSSGSFDVGAAIIGSFSFTLNNFDGRFDEFDFTGSRIIAQVGFELSDGSVEWLRMGTYWTDQPASYGEVIALSCDDSMVKFDVPYDGVATRYPATAATVVSDICERAGVPLLTQLFANSTVVFQTRPKDGCSCRDVLSWAAQATGNFARITNDDRLMVGWYDPSVFDAEDWVDGGEFDGGTPSYESGDDVDGGNFTDYSSGDDVDGGTFTFGDVVSISAYTSISVYTDDVAITGIRVKASDEVMSDGSRGRDGETSMVGSDEYVIDISGNPLIGYGQASETARRIGARCVGLVFRPFDATCHGTPVAEPGDCAVITDRKDNAHRSFITSATYKVGGSASYSCSAEPPLRNASYSQGALTKAVLGMDGKIEQERTAREAALQRLNDDLESASGMYSDTVTEGGASTWYIHDKREPDGQKPGTFSASKFVWKINAAGFGMSVNGGKSYQFGLDKWGSAILNTIYAIGINADHIDAGALRVKSGSKTIFCADMRAGQFWWDAPYSKLTNTGALTITSGKIGGFEITSTCIRSNRASLTAATSGVYIGHDGMSTGNGYQWNAMGNGAFYGGYSGNVETGYVSFNTQWSATGVGGARVAGKGCLCLLSPNIGVAGWVPRGSNATVTVGRSGTRQYSTGNVRKQGSVKVTPYYDTLTNVARCDSSGKVIGWYPSIKYMTTVAVEVSYPEYSTASMVFAQGLMVST</sequence>
<reference evidence="2 3" key="1">
    <citation type="journal article" date="2019" name="Microbiol. Resour. Announc.">
        <title>Draft Genome Sequences of Type Strains of Gordonibacter faecihominis, Paraeggerthella hongkongensis, Parvibacter caecicola,Slackia equolifaciens, Slackia faecicanis, and Slackia isoflavoniconvertens.</title>
        <authorList>
            <person name="Danylec N."/>
            <person name="Stoll D.A."/>
            <person name="Dotsch A."/>
            <person name="Huch M."/>
        </authorList>
    </citation>
    <scope>NUCLEOTIDE SEQUENCE [LARGE SCALE GENOMIC DNA]</scope>
    <source>
        <strain evidence="2 3">DSM 18785</strain>
    </source>
</reference>
<feature type="region of interest" description="Disordered" evidence="1">
    <location>
        <begin position="228"/>
        <end position="247"/>
    </location>
</feature>
<protein>
    <submittedName>
        <fullName evidence="2">Uncharacterized protein</fullName>
    </submittedName>
</protein>
<dbReference type="RefSeq" id="WP_117284364.1">
    <property type="nucleotide sequence ID" value="NZ_JAMTCE010000006.1"/>
</dbReference>
<comment type="caution">
    <text evidence="2">The sequence shown here is derived from an EMBL/GenBank/DDBJ whole genome shotgun (WGS) entry which is preliminary data.</text>
</comment>
<gene>
    <name evidence="2" type="ORF">DMP10_06410</name>
</gene>
<dbReference type="Proteomes" id="UP000278327">
    <property type="component" value="Unassembled WGS sequence"/>
</dbReference>
<organism evidence="2 3">
    <name type="scientific">Adlercreutzia equolifaciens subsp. celatus DSM 18785</name>
    <dbReference type="NCBI Taxonomy" id="1121021"/>
    <lineage>
        <taxon>Bacteria</taxon>
        <taxon>Bacillati</taxon>
        <taxon>Actinomycetota</taxon>
        <taxon>Coriobacteriia</taxon>
        <taxon>Eggerthellales</taxon>
        <taxon>Eggerthellaceae</taxon>
        <taxon>Adlercreutzia</taxon>
    </lineage>
</organism>
<proteinExistence type="predicted"/>
<keyword evidence="3" id="KW-1185">Reference proteome</keyword>